<name>A0A9Q3GNK8_9BASI</name>
<reference evidence="9" key="1">
    <citation type="submission" date="2021-03" db="EMBL/GenBank/DDBJ databases">
        <title>Draft genome sequence of rust myrtle Austropuccinia psidii MF-1, a brazilian biotype.</title>
        <authorList>
            <person name="Quecine M.C."/>
            <person name="Pachon D.M.R."/>
            <person name="Bonatelli M.L."/>
            <person name="Correr F.H."/>
            <person name="Franceschini L.M."/>
            <person name="Leite T.F."/>
            <person name="Margarido G.R.A."/>
            <person name="Almeida C.A."/>
            <person name="Ferrarezi J.A."/>
            <person name="Labate C.A."/>
        </authorList>
    </citation>
    <scope>NUCLEOTIDE SEQUENCE</scope>
    <source>
        <strain evidence="9">MF-1</strain>
    </source>
</reference>
<feature type="compositionally biased region" description="Acidic residues" evidence="7">
    <location>
        <begin position="13"/>
        <end position="22"/>
    </location>
</feature>
<evidence type="ECO:0000256" key="1">
    <source>
        <dbReference type="ARBA" id="ARBA00022679"/>
    </source>
</evidence>
<dbReference type="Pfam" id="PF17917">
    <property type="entry name" value="RT_RNaseH"/>
    <property type="match status" value="1"/>
</dbReference>
<evidence type="ECO:0000313" key="10">
    <source>
        <dbReference type="Proteomes" id="UP000765509"/>
    </source>
</evidence>
<feature type="domain" description="Reverse transcriptase RNase H-like" evidence="8">
    <location>
        <begin position="84"/>
        <end position="169"/>
    </location>
</feature>
<dbReference type="SUPFAM" id="SSF56672">
    <property type="entry name" value="DNA/RNA polymerases"/>
    <property type="match status" value="1"/>
</dbReference>
<keyword evidence="6" id="KW-0695">RNA-directed DNA polymerase</keyword>
<dbReference type="InterPro" id="IPR043502">
    <property type="entry name" value="DNA/RNA_pol_sf"/>
</dbReference>
<keyword evidence="5" id="KW-0378">Hydrolase</keyword>
<dbReference type="EMBL" id="AVOT02003398">
    <property type="protein sequence ID" value="MBW0473395.1"/>
    <property type="molecule type" value="Genomic_DNA"/>
</dbReference>
<dbReference type="GO" id="GO:0016787">
    <property type="term" value="F:hydrolase activity"/>
    <property type="evidence" value="ECO:0007669"/>
    <property type="project" value="UniProtKB-KW"/>
</dbReference>
<evidence type="ECO:0000256" key="6">
    <source>
        <dbReference type="ARBA" id="ARBA00022918"/>
    </source>
</evidence>
<keyword evidence="1" id="KW-0808">Transferase</keyword>
<dbReference type="AlphaFoldDB" id="A0A9Q3GNK8"/>
<dbReference type="PANTHER" id="PTHR34072">
    <property type="entry name" value="ENZYMATIC POLYPROTEIN-RELATED"/>
    <property type="match status" value="1"/>
</dbReference>
<gene>
    <name evidence="9" type="ORF">O181_013110</name>
</gene>
<sequence>MDLSPASSHDSLEELWDEEEKPEEIETMTKVVPSVYHQYLDVFSRVKAKKLPPHRACDHHIKLEGSLPPTFSSTQRGIHHCSNHSLPTIVEADASDYGLCAVLSQISDSAKHPIAFDSHKLLPDDLDHEIHDKELLGIVLALKHWRAFLLSLSSSFEVLTNNSSLRYFMS</sequence>
<organism evidence="9 10">
    <name type="scientific">Austropuccinia psidii MF-1</name>
    <dbReference type="NCBI Taxonomy" id="1389203"/>
    <lineage>
        <taxon>Eukaryota</taxon>
        <taxon>Fungi</taxon>
        <taxon>Dikarya</taxon>
        <taxon>Basidiomycota</taxon>
        <taxon>Pucciniomycotina</taxon>
        <taxon>Pucciniomycetes</taxon>
        <taxon>Pucciniales</taxon>
        <taxon>Sphaerophragmiaceae</taxon>
        <taxon>Austropuccinia</taxon>
    </lineage>
</organism>
<dbReference type="PANTHER" id="PTHR34072:SF52">
    <property type="entry name" value="RIBONUCLEASE H"/>
    <property type="match status" value="1"/>
</dbReference>
<dbReference type="GO" id="GO:0003964">
    <property type="term" value="F:RNA-directed DNA polymerase activity"/>
    <property type="evidence" value="ECO:0007669"/>
    <property type="project" value="UniProtKB-KW"/>
</dbReference>
<evidence type="ECO:0000256" key="2">
    <source>
        <dbReference type="ARBA" id="ARBA00022695"/>
    </source>
</evidence>
<evidence type="ECO:0000256" key="5">
    <source>
        <dbReference type="ARBA" id="ARBA00022801"/>
    </source>
</evidence>
<evidence type="ECO:0000313" key="9">
    <source>
        <dbReference type="EMBL" id="MBW0473395.1"/>
    </source>
</evidence>
<evidence type="ECO:0000256" key="3">
    <source>
        <dbReference type="ARBA" id="ARBA00022722"/>
    </source>
</evidence>
<dbReference type="GO" id="GO:0004519">
    <property type="term" value="F:endonuclease activity"/>
    <property type="evidence" value="ECO:0007669"/>
    <property type="project" value="UniProtKB-KW"/>
</dbReference>
<evidence type="ECO:0000256" key="7">
    <source>
        <dbReference type="SAM" id="MobiDB-lite"/>
    </source>
</evidence>
<dbReference type="Proteomes" id="UP000765509">
    <property type="component" value="Unassembled WGS sequence"/>
</dbReference>
<protein>
    <recommendedName>
        <fullName evidence="8">Reverse transcriptase RNase H-like domain-containing protein</fullName>
    </recommendedName>
</protein>
<keyword evidence="2" id="KW-0548">Nucleotidyltransferase</keyword>
<keyword evidence="4" id="KW-0255">Endonuclease</keyword>
<feature type="region of interest" description="Disordered" evidence="7">
    <location>
        <begin position="1"/>
        <end position="22"/>
    </location>
</feature>
<proteinExistence type="predicted"/>
<dbReference type="InterPro" id="IPR041373">
    <property type="entry name" value="RT_RNaseH"/>
</dbReference>
<accession>A0A9Q3GNK8</accession>
<evidence type="ECO:0000256" key="4">
    <source>
        <dbReference type="ARBA" id="ARBA00022759"/>
    </source>
</evidence>
<keyword evidence="10" id="KW-1185">Reference proteome</keyword>
<comment type="caution">
    <text evidence="9">The sequence shown here is derived from an EMBL/GenBank/DDBJ whole genome shotgun (WGS) entry which is preliminary data.</text>
</comment>
<evidence type="ECO:0000259" key="8">
    <source>
        <dbReference type="Pfam" id="PF17917"/>
    </source>
</evidence>
<keyword evidence="3" id="KW-0540">Nuclease</keyword>